<protein>
    <submittedName>
        <fullName evidence="3">Uncharacterized protein</fullName>
    </submittedName>
</protein>
<accession>A0A9P4K2W9</accession>
<gene>
    <name evidence="3" type="ORF">CC78DRAFT_536491</name>
</gene>
<keyword evidence="2" id="KW-0812">Transmembrane</keyword>
<evidence type="ECO:0000256" key="2">
    <source>
        <dbReference type="SAM" id="Phobius"/>
    </source>
</evidence>
<feature type="transmembrane region" description="Helical" evidence="2">
    <location>
        <begin position="108"/>
        <end position="128"/>
    </location>
</feature>
<evidence type="ECO:0000256" key="1">
    <source>
        <dbReference type="SAM" id="MobiDB-lite"/>
    </source>
</evidence>
<evidence type="ECO:0000313" key="3">
    <source>
        <dbReference type="EMBL" id="KAF2260312.1"/>
    </source>
</evidence>
<feature type="compositionally biased region" description="Basic and acidic residues" evidence="1">
    <location>
        <begin position="153"/>
        <end position="175"/>
    </location>
</feature>
<feature type="transmembrane region" description="Helical" evidence="2">
    <location>
        <begin position="76"/>
        <end position="96"/>
    </location>
</feature>
<dbReference type="Proteomes" id="UP000800093">
    <property type="component" value="Unassembled WGS sequence"/>
</dbReference>
<feature type="region of interest" description="Disordered" evidence="1">
    <location>
        <begin position="1"/>
        <end position="20"/>
    </location>
</feature>
<dbReference type="AlphaFoldDB" id="A0A9P4K2W9"/>
<organism evidence="3 4">
    <name type="scientific">Lojkania enalia</name>
    <dbReference type="NCBI Taxonomy" id="147567"/>
    <lineage>
        <taxon>Eukaryota</taxon>
        <taxon>Fungi</taxon>
        <taxon>Dikarya</taxon>
        <taxon>Ascomycota</taxon>
        <taxon>Pezizomycotina</taxon>
        <taxon>Dothideomycetes</taxon>
        <taxon>Pleosporomycetidae</taxon>
        <taxon>Pleosporales</taxon>
        <taxon>Pleosporales incertae sedis</taxon>
        <taxon>Lojkania</taxon>
    </lineage>
</organism>
<dbReference type="EMBL" id="ML986684">
    <property type="protein sequence ID" value="KAF2260312.1"/>
    <property type="molecule type" value="Genomic_DNA"/>
</dbReference>
<evidence type="ECO:0000313" key="4">
    <source>
        <dbReference type="Proteomes" id="UP000800093"/>
    </source>
</evidence>
<reference evidence="4" key="1">
    <citation type="journal article" date="2020" name="Stud. Mycol.">
        <title>101 Dothideomycetes genomes: A test case for predicting lifestyles and emergence of pathogens.</title>
        <authorList>
            <person name="Haridas S."/>
            <person name="Albert R."/>
            <person name="Binder M."/>
            <person name="Bloem J."/>
            <person name="LaButti K."/>
            <person name="Salamov A."/>
            <person name="Andreopoulos B."/>
            <person name="Baker S."/>
            <person name="Barry K."/>
            <person name="Bills G."/>
            <person name="Bluhm B."/>
            <person name="Cannon C."/>
            <person name="Castanera R."/>
            <person name="Culley D."/>
            <person name="Daum C."/>
            <person name="Ezra D."/>
            <person name="Gonzalez J."/>
            <person name="Henrissat B."/>
            <person name="Kuo A."/>
            <person name="Liang C."/>
            <person name="Lipzen A."/>
            <person name="Lutzoni F."/>
            <person name="Magnuson J."/>
            <person name="Mondo S."/>
            <person name="Nolan M."/>
            <person name="Ohm R."/>
            <person name="Pangilinan J."/>
            <person name="Park H.-J."/>
            <person name="Ramirez L."/>
            <person name="Alfaro M."/>
            <person name="Sun H."/>
            <person name="Tritt A."/>
            <person name="Yoshinaga Y."/>
            <person name="Zwiers L.-H."/>
            <person name="Turgeon B."/>
            <person name="Goodwin S."/>
            <person name="Spatafora J."/>
            <person name="Crous P."/>
            <person name="Grigoriev I."/>
        </authorList>
    </citation>
    <scope>NUCLEOTIDE SEQUENCE [LARGE SCALE GENOMIC DNA]</scope>
    <source>
        <strain evidence="4">CBS 304.66</strain>
    </source>
</reference>
<sequence>MLTALATADDVKDWPSKPSSKAAYASFDNTIRPRLKNPNVVERATIKREIIQFLEDQRWKNASFYSCAILSVPPELLNASMGAFLVGLGIYLGSVWAKDLDPVAGRMATRAVLICYIVVGVVGLARFFGANHGKDAGIVPAMRWTAELEDDGVETKGEDVEQGSEHVTAEGDPKYSIRSVATDQQAMTTT</sequence>
<feature type="region of interest" description="Disordered" evidence="1">
    <location>
        <begin position="150"/>
        <end position="190"/>
    </location>
</feature>
<name>A0A9P4K2W9_9PLEO</name>
<dbReference type="OrthoDB" id="4941332at2759"/>
<keyword evidence="4" id="KW-1185">Reference proteome</keyword>
<keyword evidence="2" id="KW-1133">Transmembrane helix</keyword>
<proteinExistence type="predicted"/>
<feature type="compositionally biased region" description="Polar residues" evidence="1">
    <location>
        <begin position="179"/>
        <end position="190"/>
    </location>
</feature>
<comment type="caution">
    <text evidence="3">The sequence shown here is derived from an EMBL/GenBank/DDBJ whole genome shotgun (WGS) entry which is preliminary data.</text>
</comment>
<keyword evidence="2" id="KW-0472">Membrane</keyword>